<dbReference type="KEGG" id="swp:swp_4891"/>
<accession>B8CV36</accession>
<keyword evidence="2" id="KW-1185">Reference proteome</keyword>
<name>B8CV36_SHEPW</name>
<dbReference type="STRING" id="225849.swp_4891"/>
<dbReference type="HOGENOM" id="CLU_3358465_0_0_6"/>
<dbReference type="EMBL" id="CP000472">
    <property type="protein sequence ID" value="ACJ31512.1"/>
    <property type="molecule type" value="Genomic_DNA"/>
</dbReference>
<evidence type="ECO:0000313" key="1">
    <source>
        <dbReference type="EMBL" id="ACJ31512.1"/>
    </source>
</evidence>
<protein>
    <submittedName>
        <fullName evidence="1">Uncharacterized protein</fullName>
    </submittedName>
</protein>
<dbReference type="Proteomes" id="UP000000753">
    <property type="component" value="Chromosome"/>
</dbReference>
<dbReference type="AlphaFoldDB" id="B8CV36"/>
<sequence length="36" mass="3898">MVSAITEVDANANSAIDSDLKACFMGRVSKLIHGWF</sequence>
<evidence type="ECO:0000313" key="2">
    <source>
        <dbReference type="Proteomes" id="UP000000753"/>
    </source>
</evidence>
<proteinExistence type="predicted"/>
<organism evidence="1 2">
    <name type="scientific">Shewanella piezotolerans (strain WP3 / JCM 13877)</name>
    <dbReference type="NCBI Taxonomy" id="225849"/>
    <lineage>
        <taxon>Bacteria</taxon>
        <taxon>Pseudomonadati</taxon>
        <taxon>Pseudomonadota</taxon>
        <taxon>Gammaproteobacteria</taxon>
        <taxon>Alteromonadales</taxon>
        <taxon>Shewanellaceae</taxon>
        <taxon>Shewanella</taxon>
    </lineage>
</organism>
<gene>
    <name evidence="1" type="ordered locus">swp_4891</name>
</gene>
<reference evidence="1 2" key="1">
    <citation type="journal article" date="2008" name="PLoS ONE">
        <title>Environmental adaptation: genomic analysis of the piezotolerant and psychrotolerant deep-sea iron reducing bacterium Shewanella piezotolerans WP3.</title>
        <authorList>
            <person name="Wang F."/>
            <person name="Wang J."/>
            <person name="Jian H."/>
            <person name="Zhang B."/>
            <person name="Li S."/>
            <person name="Wang F."/>
            <person name="Zeng X."/>
            <person name="Gao L."/>
            <person name="Bartlett D.H."/>
            <person name="Yu J."/>
            <person name="Hu S."/>
            <person name="Xiao X."/>
        </authorList>
    </citation>
    <scope>NUCLEOTIDE SEQUENCE [LARGE SCALE GENOMIC DNA]</scope>
    <source>
        <strain evidence="2">WP3 / JCM 13877</strain>
    </source>
</reference>